<keyword evidence="6" id="KW-0418">Kinase</keyword>
<dbReference type="InterPro" id="IPR050629">
    <property type="entry name" value="STE20/SPS1-PAK"/>
</dbReference>
<dbReference type="Pfam" id="PF00069">
    <property type="entry name" value="Pkinase"/>
    <property type="match status" value="1"/>
</dbReference>
<name>A0A9N9FML8_9GLOM</name>
<dbReference type="PROSITE" id="PS50011">
    <property type="entry name" value="PROTEIN_KINASE_DOM"/>
    <property type="match status" value="1"/>
</dbReference>
<dbReference type="EC" id="2.7.11.1" evidence="2"/>
<organism evidence="13 14">
    <name type="scientific">Diversispora eburnea</name>
    <dbReference type="NCBI Taxonomy" id="1213867"/>
    <lineage>
        <taxon>Eukaryota</taxon>
        <taxon>Fungi</taxon>
        <taxon>Fungi incertae sedis</taxon>
        <taxon>Mucoromycota</taxon>
        <taxon>Glomeromycotina</taxon>
        <taxon>Glomeromycetes</taxon>
        <taxon>Diversisporales</taxon>
        <taxon>Diversisporaceae</taxon>
        <taxon>Diversispora</taxon>
    </lineage>
</organism>
<evidence type="ECO:0000313" key="13">
    <source>
        <dbReference type="EMBL" id="CAG8543900.1"/>
    </source>
</evidence>
<keyword evidence="14" id="KW-1185">Reference proteome</keyword>
<keyword evidence="5 10" id="KW-0547">Nucleotide-binding</keyword>
<evidence type="ECO:0000256" key="7">
    <source>
        <dbReference type="ARBA" id="ARBA00022840"/>
    </source>
</evidence>
<evidence type="ECO:0000256" key="6">
    <source>
        <dbReference type="ARBA" id="ARBA00022777"/>
    </source>
</evidence>
<evidence type="ECO:0000256" key="10">
    <source>
        <dbReference type="PROSITE-ProRule" id="PRU10141"/>
    </source>
</evidence>
<evidence type="ECO:0000256" key="8">
    <source>
        <dbReference type="ARBA" id="ARBA00047899"/>
    </source>
</evidence>
<dbReference type="EMBL" id="CAJVPK010000731">
    <property type="protein sequence ID" value="CAG8543900.1"/>
    <property type="molecule type" value="Genomic_DNA"/>
</dbReference>
<dbReference type="CDD" id="cd06609">
    <property type="entry name" value="STKc_MST3_like"/>
    <property type="match status" value="1"/>
</dbReference>
<dbReference type="AlphaFoldDB" id="A0A9N9FML8"/>
<evidence type="ECO:0000256" key="9">
    <source>
        <dbReference type="ARBA" id="ARBA00048679"/>
    </source>
</evidence>
<dbReference type="InterPro" id="IPR017441">
    <property type="entry name" value="Protein_kinase_ATP_BS"/>
</dbReference>
<feature type="region of interest" description="Disordered" evidence="11">
    <location>
        <begin position="315"/>
        <end position="372"/>
    </location>
</feature>
<dbReference type="PANTHER" id="PTHR48012:SF10">
    <property type="entry name" value="FI20177P1"/>
    <property type="match status" value="1"/>
</dbReference>
<evidence type="ECO:0000256" key="1">
    <source>
        <dbReference type="ARBA" id="ARBA00008874"/>
    </source>
</evidence>
<dbReference type="Proteomes" id="UP000789706">
    <property type="component" value="Unassembled WGS sequence"/>
</dbReference>
<comment type="catalytic activity">
    <reaction evidence="8">
        <text>L-threonyl-[protein] + ATP = O-phospho-L-threonyl-[protein] + ADP + H(+)</text>
        <dbReference type="Rhea" id="RHEA:46608"/>
        <dbReference type="Rhea" id="RHEA-COMP:11060"/>
        <dbReference type="Rhea" id="RHEA-COMP:11605"/>
        <dbReference type="ChEBI" id="CHEBI:15378"/>
        <dbReference type="ChEBI" id="CHEBI:30013"/>
        <dbReference type="ChEBI" id="CHEBI:30616"/>
        <dbReference type="ChEBI" id="CHEBI:61977"/>
        <dbReference type="ChEBI" id="CHEBI:456216"/>
        <dbReference type="EC" id="2.7.11.1"/>
    </reaction>
</comment>
<feature type="domain" description="Protein kinase" evidence="12">
    <location>
        <begin position="15"/>
        <end position="236"/>
    </location>
</feature>
<comment type="caution">
    <text evidence="13">The sequence shown here is derived from an EMBL/GenBank/DDBJ whole genome shotgun (WGS) entry which is preliminary data.</text>
</comment>
<evidence type="ECO:0000313" key="14">
    <source>
        <dbReference type="Proteomes" id="UP000789706"/>
    </source>
</evidence>
<dbReference type="GO" id="GO:0005524">
    <property type="term" value="F:ATP binding"/>
    <property type="evidence" value="ECO:0007669"/>
    <property type="project" value="UniProtKB-UniRule"/>
</dbReference>
<dbReference type="Gene3D" id="3.30.200.20">
    <property type="entry name" value="Phosphorylase Kinase, domain 1"/>
    <property type="match status" value="1"/>
</dbReference>
<gene>
    <name evidence="13" type="ORF">DEBURN_LOCUS6756</name>
</gene>
<keyword evidence="4" id="KW-0808">Transferase</keyword>
<dbReference type="Gene3D" id="1.10.510.10">
    <property type="entry name" value="Transferase(Phosphotransferase) domain 1"/>
    <property type="match status" value="1"/>
</dbReference>
<dbReference type="GO" id="GO:0004674">
    <property type="term" value="F:protein serine/threonine kinase activity"/>
    <property type="evidence" value="ECO:0007669"/>
    <property type="project" value="UniProtKB-KW"/>
</dbReference>
<comment type="similarity">
    <text evidence="1">Belongs to the protein kinase superfamily. STE Ser/Thr protein kinase family. STE20 subfamily.</text>
</comment>
<evidence type="ECO:0000256" key="2">
    <source>
        <dbReference type="ARBA" id="ARBA00012513"/>
    </source>
</evidence>
<evidence type="ECO:0000256" key="11">
    <source>
        <dbReference type="SAM" id="MobiDB-lite"/>
    </source>
</evidence>
<keyword evidence="7 10" id="KW-0067">ATP-binding</keyword>
<dbReference type="GO" id="GO:0005737">
    <property type="term" value="C:cytoplasm"/>
    <property type="evidence" value="ECO:0007669"/>
    <property type="project" value="TreeGrafter"/>
</dbReference>
<keyword evidence="3" id="KW-0723">Serine/threonine-protein kinase</keyword>
<dbReference type="InterPro" id="IPR011009">
    <property type="entry name" value="Kinase-like_dom_sf"/>
</dbReference>
<protein>
    <recommendedName>
        <fullName evidence="2">non-specific serine/threonine protein kinase</fullName>
        <ecNumber evidence="2">2.7.11.1</ecNumber>
    </recommendedName>
</protein>
<proteinExistence type="inferred from homology"/>
<sequence length="372" mass="42214">MSETEMANHDPEEIYNLLEKLGTGSFGTVYKAINKTTNEVVAIKQIDLEESDDDISEIQQEIALLSACDSPFITRYHGSFVKGYKLWIELLYGLEYLHIEGKIHRDIKAANILLSGEGKVKLADFGVAAQLSNNKSRRNTFVGTPFWMAPEVIRQAGYDHKADIWSLGITAIEMAKGEPPLSEYHPMRVLFLIPKAKPPVLEGNFSSAFKDFVSQCLIKNPHDRPSAKDLLRHRFMRHTHTTAKLQELVERYKEWKAKGPQRPESMFNDRPKSSRRVSFASWDFETIRQANIDGSLNLDSATLRDLRRLSSRNSFIESPTNERPIQETINDDANDATDTTGTINGRNMEQANQVNQTEEETSSNIILEDNKP</sequence>
<feature type="binding site" evidence="10">
    <location>
        <position position="44"/>
    </location>
    <ligand>
        <name>ATP</name>
        <dbReference type="ChEBI" id="CHEBI:30616"/>
    </ligand>
</feature>
<dbReference type="PANTHER" id="PTHR48012">
    <property type="entry name" value="STERILE20-LIKE KINASE, ISOFORM B-RELATED"/>
    <property type="match status" value="1"/>
</dbReference>
<feature type="compositionally biased region" description="Polar residues" evidence="11">
    <location>
        <begin position="347"/>
        <end position="356"/>
    </location>
</feature>
<evidence type="ECO:0000259" key="12">
    <source>
        <dbReference type="PROSITE" id="PS50011"/>
    </source>
</evidence>
<comment type="catalytic activity">
    <reaction evidence="9">
        <text>L-seryl-[protein] + ATP = O-phospho-L-seryl-[protein] + ADP + H(+)</text>
        <dbReference type="Rhea" id="RHEA:17989"/>
        <dbReference type="Rhea" id="RHEA-COMP:9863"/>
        <dbReference type="Rhea" id="RHEA-COMP:11604"/>
        <dbReference type="ChEBI" id="CHEBI:15378"/>
        <dbReference type="ChEBI" id="CHEBI:29999"/>
        <dbReference type="ChEBI" id="CHEBI:30616"/>
        <dbReference type="ChEBI" id="CHEBI:83421"/>
        <dbReference type="ChEBI" id="CHEBI:456216"/>
        <dbReference type="EC" id="2.7.11.1"/>
    </reaction>
</comment>
<evidence type="ECO:0000256" key="3">
    <source>
        <dbReference type="ARBA" id="ARBA00022527"/>
    </source>
</evidence>
<dbReference type="SUPFAM" id="SSF56112">
    <property type="entry name" value="Protein kinase-like (PK-like)"/>
    <property type="match status" value="1"/>
</dbReference>
<evidence type="ECO:0000256" key="5">
    <source>
        <dbReference type="ARBA" id="ARBA00022741"/>
    </source>
</evidence>
<dbReference type="SMART" id="SM00220">
    <property type="entry name" value="S_TKc"/>
    <property type="match status" value="1"/>
</dbReference>
<dbReference type="FunFam" id="1.10.510.10:FF:000022">
    <property type="entry name" value="Serine/threonine-protein kinase 24"/>
    <property type="match status" value="1"/>
</dbReference>
<dbReference type="InterPro" id="IPR000719">
    <property type="entry name" value="Prot_kinase_dom"/>
</dbReference>
<accession>A0A9N9FML8</accession>
<feature type="compositionally biased region" description="Low complexity" evidence="11">
    <location>
        <begin position="336"/>
        <end position="345"/>
    </location>
</feature>
<reference evidence="13" key="1">
    <citation type="submission" date="2021-06" db="EMBL/GenBank/DDBJ databases">
        <authorList>
            <person name="Kallberg Y."/>
            <person name="Tangrot J."/>
            <person name="Rosling A."/>
        </authorList>
    </citation>
    <scope>NUCLEOTIDE SEQUENCE</scope>
    <source>
        <strain evidence="13">AZ414A</strain>
    </source>
</reference>
<evidence type="ECO:0000256" key="4">
    <source>
        <dbReference type="ARBA" id="ARBA00022679"/>
    </source>
</evidence>
<dbReference type="OrthoDB" id="248923at2759"/>
<dbReference type="PROSITE" id="PS00107">
    <property type="entry name" value="PROTEIN_KINASE_ATP"/>
    <property type="match status" value="1"/>
</dbReference>